<dbReference type="PROSITE" id="PS50850">
    <property type="entry name" value="MFS"/>
    <property type="match status" value="1"/>
</dbReference>
<dbReference type="GO" id="GO:0016020">
    <property type="term" value="C:membrane"/>
    <property type="evidence" value="ECO:0007669"/>
    <property type="project" value="UniProtKB-SubCell"/>
</dbReference>
<dbReference type="GO" id="GO:0022857">
    <property type="term" value="F:transmembrane transporter activity"/>
    <property type="evidence" value="ECO:0007669"/>
    <property type="project" value="InterPro"/>
</dbReference>
<proteinExistence type="inferred from homology"/>
<feature type="transmembrane region" description="Helical" evidence="8">
    <location>
        <begin position="135"/>
        <end position="157"/>
    </location>
</feature>
<evidence type="ECO:0000256" key="8">
    <source>
        <dbReference type="SAM" id="Phobius"/>
    </source>
</evidence>
<sequence>MAGTRASSSFIFITILLDVIGFGLIIPVMPKMVSKFTSSDVETNYWYMVMTASYGVMQFFFSPILGALSDKFGRRPVILISIVGLGLDFILQGIAWSIPVLFAARVLGGITGASFSVGSAYIADVTSAEDRAKGFGMIGMAFGIGFILGPMLGGFLGDYRAELPFFAAAAFSLLNALYGLFVLPESLPKHLRTAFSLKKANAFSALKGLVELKGLGMFILAIALTNLAQFMMHSVWVRYTETRFLWSPKDNGVALFAVGMSAAIVQGGLLGVLIKTLGEVRLAKVGLFFAAMQFILMGLAPQGFYMYIIMLVTILASAAGPALQAHVSRAVPPHKQGIAMGSLTSIGSITQVIAPFAGLSILSKFTHAPGALNTLQAGMPFFASAALQFVAFALAVWYFNRGQISSGSGGTKSIITG</sequence>
<dbReference type="Proteomes" id="UP000006048">
    <property type="component" value="Chromosome"/>
</dbReference>
<evidence type="ECO:0000259" key="9">
    <source>
        <dbReference type="PROSITE" id="PS50850"/>
    </source>
</evidence>
<dbReference type="EMBL" id="CP002959">
    <property type="protein sequence ID" value="AFM11228.1"/>
    <property type="molecule type" value="Genomic_DNA"/>
</dbReference>
<dbReference type="SUPFAM" id="SSF103473">
    <property type="entry name" value="MFS general substrate transporter"/>
    <property type="match status" value="1"/>
</dbReference>
<comment type="function">
    <text evidence="1">Resistance to tetracycline by an active tetracycline efflux. This is an energy-dependent process that decreases the accumulation of the antibiotic in whole cells. This protein functions as a metal-tetracycline/H(+) antiporter.</text>
</comment>
<dbReference type="RefSeq" id="WP_014801746.1">
    <property type="nucleotide sequence ID" value="NC_018020.1"/>
</dbReference>
<evidence type="ECO:0000256" key="5">
    <source>
        <dbReference type="ARBA" id="ARBA00022692"/>
    </source>
</evidence>
<dbReference type="OrthoDB" id="9793283at2"/>
<dbReference type="HOGENOM" id="CLU_001265_10_11_12"/>
<evidence type="ECO:0000256" key="7">
    <source>
        <dbReference type="ARBA" id="ARBA00023136"/>
    </source>
</evidence>
<feature type="transmembrane region" description="Helical" evidence="8">
    <location>
        <begin position="252"/>
        <end position="274"/>
    </location>
</feature>
<feature type="transmembrane region" description="Helical" evidence="8">
    <location>
        <begin position="337"/>
        <end position="361"/>
    </location>
</feature>
<dbReference type="InterPro" id="IPR020846">
    <property type="entry name" value="MFS_dom"/>
</dbReference>
<feature type="transmembrane region" description="Helical" evidence="8">
    <location>
        <begin position="281"/>
        <end position="299"/>
    </location>
</feature>
<feature type="transmembrane region" description="Helical" evidence="8">
    <location>
        <begin position="214"/>
        <end position="232"/>
    </location>
</feature>
<dbReference type="InterPro" id="IPR036259">
    <property type="entry name" value="MFS_trans_sf"/>
</dbReference>
<feature type="transmembrane region" description="Helical" evidence="8">
    <location>
        <begin position="381"/>
        <end position="399"/>
    </location>
</feature>
<accession>I4B1S1</accession>
<evidence type="ECO:0000256" key="2">
    <source>
        <dbReference type="ARBA" id="ARBA00004141"/>
    </source>
</evidence>
<feature type="transmembrane region" description="Helical" evidence="8">
    <location>
        <begin position="305"/>
        <end position="325"/>
    </location>
</feature>
<keyword evidence="7 8" id="KW-0472">Membrane</keyword>
<gene>
    <name evidence="10" type="ordered locus">Turpa_0576</name>
</gene>
<keyword evidence="11" id="KW-1185">Reference proteome</keyword>
<evidence type="ECO:0000313" key="10">
    <source>
        <dbReference type="EMBL" id="AFM11228.1"/>
    </source>
</evidence>
<feature type="transmembrane region" description="Helical" evidence="8">
    <location>
        <begin position="163"/>
        <end position="183"/>
    </location>
</feature>
<dbReference type="InterPro" id="IPR005829">
    <property type="entry name" value="Sugar_transporter_CS"/>
</dbReference>
<evidence type="ECO:0000313" key="11">
    <source>
        <dbReference type="Proteomes" id="UP000006048"/>
    </source>
</evidence>
<keyword evidence="5 8" id="KW-0812">Transmembrane</keyword>
<dbReference type="PROSITE" id="PS00216">
    <property type="entry name" value="SUGAR_TRANSPORT_1"/>
    <property type="match status" value="1"/>
</dbReference>
<organism evidence="10 11">
    <name type="scientific">Turneriella parva (strain ATCC BAA-1111 / DSM 21527 / NCTC 11395 / H)</name>
    <name type="common">Leptospira parva</name>
    <dbReference type="NCBI Taxonomy" id="869212"/>
    <lineage>
        <taxon>Bacteria</taxon>
        <taxon>Pseudomonadati</taxon>
        <taxon>Spirochaetota</taxon>
        <taxon>Spirochaetia</taxon>
        <taxon>Leptospirales</taxon>
        <taxon>Leptospiraceae</taxon>
        <taxon>Turneriella</taxon>
    </lineage>
</organism>
<dbReference type="KEGG" id="tpx:Turpa_0576"/>
<keyword evidence="6 8" id="KW-1133">Transmembrane helix</keyword>
<evidence type="ECO:0000256" key="3">
    <source>
        <dbReference type="ARBA" id="ARBA00007520"/>
    </source>
</evidence>
<evidence type="ECO:0000256" key="4">
    <source>
        <dbReference type="ARBA" id="ARBA00022448"/>
    </source>
</evidence>
<feature type="transmembrane region" description="Helical" evidence="8">
    <location>
        <begin position="45"/>
        <end position="65"/>
    </location>
</feature>
<dbReference type="AlphaFoldDB" id="I4B1S1"/>
<comment type="similarity">
    <text evidence="3">Belongs to the major facilitator superfamily. TCR/Tet family.</text>
</comment>
<dbReference type="Gene3D" id="1.20.1250.20">
    <property type="entry name" value="MFS general substrate transporter like domains"/>
    <property type="match status" value="1"/>
</dbReference>
<feature type="domain" description="Major facilitator superfamily (MFS) profile" evidence="9">
    <location>
        <begin position="7"/>
        <end position="403"/>
    </location>
</feature>
<feature type="transmembrane region" description="Helical" evidence="8">
    <location>
        <begin position="102"/>
        <end position="123"/>
    </location>
</feature>
<feature type="transmembrane region" description="Helical" evidence="8">
    <location>
        <begin position="12"/>
        <end position="33"/>
    </location>
</feature>
<reference evidence="10 11" key="1">
    <citation type="submission" date="2012-06" db="EMBL/GenBank/DDBJ databases">
        <title>The complete chromosome of genome of Turneriella parva DSM 21527.</title>
        <authorList>
            <consortium name="US DOE Joint Genome Institute (JGI-PGF)"/>
            <person name="Lucas S."/>
            <person name="Han J."/>
            <person name="Lapidus A."/>
            <person name="Bruce D."/>
            <person name="Goodwin L."/>
            <person name="Pitluck S."/>
            <person name="Peters L."/>
            <person name="Kyrpides N."/>
            <person name="Mavromatis K."/>
            <person name="Ivanova N."/>
            <person name="Mikhailova N."/>
            <person name="Chertkov O."/>
            <person name="Detter J.C."/>
            <person name="Tapia R."/>
            <person name="Han C."/>
            <person name="Land M."/>
            <person name="Hauser L."/>
            <person name="Markowitz V."/>
            <person name="Cheng J.-F."/>
            <person name="Hugenholtz P."/>
            <person name="Woyke T."/>
            <person name="Wu D."/>
            <person name="Gronow S."/>
            <person name="Wellnitz S."/>
            <person name="Brambilla E."/>
            <person name="Klenk H.-P."/>
            <person name="Eisen J.A."/>
        </authorList>
    </citation>
    <scope>NUCLEOTIDE SEQUENCE [LARGE SCALE GENOMIC DNA]</scope>
    <source>
        <strain evidence="11">ATCC BAA-1111 / DSM 21527 / NCTC 11395 / H</strain>
    </source>
</reference>
<protein>
    <submittedName>
        <fullName evidence="10">Major facilitator superfamily MFS_1</fullName>
    </submittedName>
</protein>
<evidence type="ECO:0000256" key="1">
    <source>
        <dbReference type="ARBA" id="ARBA00003279"/>
    </source>
</evidence>
<dbReference type="Pfam" id="PF07690">
    <property type="entry name" value="MFS_1"/>
    <property type="match status" value="1"/>
</dbReference>
<dbReference type="InterPro" id="IPR011701">
    <property type="entry name" value="MFS"/>
</dbReference>
<dbReference type="PANTHER" id="PTHR23504">
    <property type="entry name" value="MAJOR FACILITATOR SUPERFAMILY DOMAIN-CONTAINING PROTEIN 10"/>
    <property type="match status" value="1"/>
</dbReference>
<feature type="transmembrane region" description="Helical" evidence="8">
    <location>
        <begin position="77"/>
        <end position="96"/>
    </location>
</feature>
<name>I4B1S1_TURPD</name>
<dbReference type="PANTHER" id="PTHR23504:SF15">
    <property type="entry name" value="MAJOR FACILITATOR SUPERFAMILY (MFS) PROFILE DOMAIN-CONTAINING PROTEIN"/>
    <property type="match status" value="1"/>
</dbReference>
<dbReference type="CDD" id="cd17388">
    <property type="entry name" value="MFS_TetA"/>
    <property type="match status" value="1"/>
</dbReference>
<keyword evidence="4" id="KW-0813">Transport</keyword>
<comment type="subcellular location">
    <subcellularLocation>
        <location evidence="2">Membrane</location>
        <topology evidence="2">Multi-pass membrane protein</topology>
    </subcellularLocation>
</comment>
<dbReference type="InterPro" id="IPR001958">
    <property type="entry name" value="Tet-R_TetA/multi-R_MdtG-like"/>
</dbReference>
<evidence type="ECO:0000256" key="6">
    <source>
        <dbReference type="ARBA" id="ARBA00022989"/>
    </source>
</evidence>
<dbReference type="PRINTS" id="PR01035">
    <property type="entry name" value="TCRTETA"/>
</dbReference>